<feature type="transmembrane region" description="Helical" evidence="1">
    <location>
        <begin position="152"/>
        <end position="171"/>
    </location>
</feature>
<dbReference type="Pfam" id="PF10300">
    <property type="entry name" value="Iml2-TPR_39"/>
    <property type="match status" value="1"/>
</dbReference>
<dbReference type="Gene3D" id="2.60.120.680">
    <property type="entry name" value="GOLD domain"/>
    <property type="match status" value="1"/>
</dbReference>
<gene>
    <name evidence="3" type="ORF">QSP1433_LOCUS3878</name>
</gene>
<keyword evidence="1" id="KW-0812">Transmembrane</keyword>
<protein>
    <recommendedName>
        <fullName evidence="2">GOLD domain-containing protein</fullName>
    </recommendedName>
</protein>
<accession>A0A7S2RIQ8</accession>
<keyword evidence="1" id="KW-0472">Membrane</keyword>
<dbReference type="InterPro" id="IPR009038">
    <property type="entry name" value="GOLD_dom"/>
</dbReference>
<reference evidence="3" key="1">
    <citation type="submission" date="2021-01" db="EMBL/GenBank/DDBJ databases">
        <authorList>
            <person name="Corre E."/>
            <person name="Pelletier E."/>
            <person name="Niang G."/>
            <person name="Scheremetjew M."/>
            <person name="Finn R."/>
            <person name="Kale V."/>
            <person name="Holt S."/>
            <person name="Cochrane G."/>
            <person name="Meng A."/>
            <person name="Brown T."/>
            <person name="Cohen L."/>
        </authorList>
    </citation>
    <scope>NUCLEOTIDE SEQUENCE</scope>
    <source>
        <strain evidence="3">NY070348D</strain>
    </source>
</reference>
<dbReference type="InterPro" id="IPR019412">
    <property type="entry name" value="IML2/TPR_39"/>
</dbReference>
<dbReference type="PANTHER" id="PTHR31859:SF1">
    <property type="entry name" value="TETRATRICOPEPTIDE REPEAT PROTEIN 39C"/>
    <property type="match status" value="1"/>
</dbReference>
<evidence type="ECO:0000313" key="3">
    <source>
        <dbReference type="EMBL" id="CAD9672273.1"/>
    </source>
</evidence>
<proteinExistence type="predicted"/>
<evidence type="ECO:0000259" key="2">
    <source>
        <dbReference type="PROSITE" id="PS50866"/>
    </source>
</evidence>
<dbReference type="InterPro" id="IPR036598">
    <property type="entry name" value="GOLD_dom_sf"/>
</dbReference>
<evidence type="ECO:0000256" key="1">
    <source>
        <dbReference type="SAM" id="Phobius"/>
    </source>
</evidence>
<feature type="domain" description="GOLD" evidence="2">
    <location>
        <begin position="553"/>
        <end position="669"/>
    </location>
</feature>
<dbReference type="SUPFAM" id="SSF101576">
    <property type="entry name" value="Supernatant protein factor (SPF), C-terminal domain"/>
    <property type="match status" value="1"/>
</dbReference>
<name>A0A7S2RIQ8_9STRA</name>
<dbReference type="PROSITE" id="PS50866">
    <property type="entry name" value="GOLD"/>
    <property type="match status" value="1"/>
</dbReference>
<dbReference type="EMBL" id="HBHK01006413">
    <property type="protein sequence ID" value="CAD9672273.1"/>
    <property type="molecule type" value="Transcribed_RNA"/>
</dbReference>
<dbReference type="AlphaFoldDB" id="A0A7S2RIQ8"/>
<keyword evidence="1" id="KW-1133">Transmembrane helix</keyword>
<sequence length="677" mass="77569">MSDQVRSRWNEDMDLIHKAVHELFTNRFEQSEKTLQEGMERSPSQIQGDHDLRGAFALIYALVSVMRGIATFADDQLIECESRLKRADELACKDDAWVGRKVVRGICTIQIGVIQILQQSYVKGFFNVIKSWGWIKSLESEGLTYVGKETEVVRSAALFTLGIFYLLLGLLPPTSMKVASWLSGFPGDRAEGIRMIRTCWEEGGVLAPWAALSLLAYHVDTKTFLGEPLNEDEILLTTNVLKFADEHYPGSLFFAGLKSDFYAVTQRDIPLARKLNEEEGPKLSAYPALTWVWNYKRGMYAVTDLDWYEAGKFFRTSSLVYIEVGRRSMVPAMSAFSLICFAQSAIEGKDVEDSKLQFEEMLERLEEYRSMKKKNWQRQDAWGFEILERYRPNAAEKKKKKKKKKKYITSAWPLLDLVKLMVLQIRCSWWMKHESLDNLLEKLRKAEDKRKNEGKLTPDERVQVEMCCMEILSQKKDTVGVMKAYQDGIGLKDDLSKEGKELGAIPVMHYLAAQFHHLSGDLGAAKFYLNKVKQCGTNYKFHALLMLKIVVLERSLGIEIEHDFEKVEIPSGKTKSLVIDIPREIEVPFVNWFWLVKKHTVNFEAKFFPANGDAEIELQSIEHRQANEDDDMTAGELSTEGLGAGRLILKWDNTFSILRSKSVKYRISPPGLEMHIN</sequence>
<dbReference type="PANTHER" id="PTHR31859">
    <property type="entry name" value="TETRATRICOPEPTIDE REPEAT PROTEIN 39 FAMILY MEMBER"/>
    <property type="match status" value="1"/>
</dbReference>
<organism evidence="3">
    <name type="scientific">Mucochytrium quahogii</name>
    <dbReference type="NCBI Taxonomy" id="96639"/>
    <lineage>
        <taxon>Eukaryota</taxon>
        <taxon>Sar</taxon>
        <taxon>Stramenopiles</taxon>
        <taxon>Bigyra</taxon>
        <taxon>Labyrinthulomycetes</taxon>
        <taxon>Thraustochytrida</taxon>
        <taxon>Thraustochytriidae</taxon>
        <taxon>Mucochytrium</taxon>
    </lineage>
</organism>